<name>A0A8S3V269_MYTED</name>
<reference evidence="3" key="1">
    <citation type="submission" date="2021-03" db="EMBL/GenBank/DDBJ databases">
        <authorList>
            <person name="Bekaert M."/>
        </authorList>
    </citation>
    <scope>NUCLEOTIDE SEQUENCE</scope>
</reference>
<dbReference type="PROSITE" id="PS50041">
    <property type="entry name" value="C_TYPE_LECTIN_2"/>
    <property type="match status" value="1"/>
</dbReference>
<evidence type="ECO:0000313" key="4">
    <source>
        <dbReference type="Proteomes" id="UP000683360"/>
    </source>
</evidence>
<dbReference type="SUPFAM" id="SSF56436">
    <property type="entry name" value="C-type lectin-like"/>
    <property type="match status" value="1"/>
</dbReference>
<dbReference type="Gene3D" id="3.10.100.10">
    <property type="entry name" value="Mannose-Binding Protein A, subunit A"/>
    <property type="match status" value="1"/>
</dbReference>
<evidence type="ECO:0000313" key="3">
    <source>
        <dbReference type="EMBL" id="CAG2248978.1"/>
    </source>
</evidence>
<evidence type="ECO:0000259" key="2">
    <source>
        <dbReference type="PROSITE" id="PS50041"/>
    </source>
</evidence>
<keyword evidence="1" id="KW-0732">Signal</keyword>
<gene>
    <name evidence="3" type="ORF">MEDL_60781</name>
</gene>
<dbReference type="InterPro" id="IPR016187">
    <property type="entry name" value="CTDL_fold"/>
</dbReference>
<dbReference type="AlphaFoldDB" id="A0A8S3V269"/>
<protein>
    <submittedName>
        <fullName evidence="3">AGPAT5</fullName>
        <ecNumber evidence="3">2.3.1.51</ecNumber>
    </submittedName>
</protein>
<dbReference type="EC" id="2.3.1.51" evidence="3"/>
<keyword evidence="3" id="KW-0012">Acyltransferase</keyword>
<comment type="caution">
    <text evidence="3">The sequence shown here is derived from an EMBL/GenBank/DDBJ whole genome shotgun (WGS) entry which is preliminary data.</text>
</comment>
<evidence type="ECO:0000256" key="1">
    <source>
        <dbReference type="SAM" id="SignalP"/>
    </source>
</evidence>
<dbReference type="InterPro" id="IPR001304">
    <property type="entry name" value="C-type_lectin-like"/>
</dbReference>
<dbReference type="OrthoDB" id="189226at2759"/>
<feature type="domain" description="C-type lectin" evidence="2">
    <location>
        <begin position="150"/>
        <end position="212"/>
    </location>
</feature>
<feature type="chain" id="PRO_5035721459" evidence="1">
    <location>
        <begin position="22"/>
        <end position="217"/>
    </location>
</feature>
<keyword evidence="3" id="KW-0808">Transferase</keyword>
<dbReference type="SUPFAM" id="SSF69593">
    <property type="entry name" value="Glycerol-3-phosphate (1)-acyltransferase"/>
    <property type="match status" value="1"/>
</dbReference>
<feature type="signal peptide" evidence="1">
    <location>
        <begin position="1"/>
        <end position="21"/>
    </location>
</feature>
<dbReference type="GO" id="GO:0003841">
    <property type="term" value="F:1-acylglycerol-3-phosphate O-acyltransferase activity"/>
    <property type="evidence" value="ECO:0007669"/>
    <property type="project" value="UniProtKB-EC"/>
</dbReference>
<sequence>MVQWFNFTVSAIAMVATSVDPKPDPETDTDDDEFFNNNDQTPITSRAPELTLFFFHNYVKAKVYVYGDIEDIQKRDENVIYLSNHQCTVLSNKITEEWQHVAIYDDKEFTVYILWTVTEEVLLCVEICAQGIAVGDDVSIDGTDIVVKYDWKYSDGSDVTYMKWAPGEPSSILCFWCEERCLALQNEIPFGVIYFEGMNNMKCGDARPYICQLHIYA</sequence>
<dbReference type="EMBL" id="CAJPWZ010002955">
    <property type="protein sequence ID" value="CAG2248978.1"/>
    <property type="molecule type" value="Genomic_DNA"/>
</dbReference>
<keyword evidence="4" id="KW-1185">Reference proteome</keyword>
<dbReference type="Proteomes" id="UP000683360">
    <property type="component" value="Unassembled WGS sequence"/>
</dbReference>
<organism evidence="3 4">
    <name type="scientific">Mytilus edulis</name>
    <name type="common">Blue mussel</name>
    <dbReference type="NCBI Taxonomy" id="6550"/>
    <lineage>
        <taxon>Eukaryota</taxon>
        <taxon>Metazoa</taxon>
        <taxon>Spiralia</taxon>
        <taxon>Lophotrochozoa</taxon>
        <taxon>Mollusca</taxon>
        <taxon>Bivalvia</taxon>
        <taxon>Autobranchia</taxon>
        <taxon>Pteriomorphia</taxon>
        <taxon>Mytilida</taxon>
        <taxon>Mytiloidea</taxon>
        <taxon>Mytilidae</taxon>
        <taxon>Mytilinae</taxon>
        <taxon>Mytilus</taxon>
    </lineage>
</organism>
<accession>A0A8S3V269</accession>
<proteinExistence type="predicted"/>
<dbReference type="CDD" id="cd00037">
    <property type="entry name" value="CLECT"/>
    <property type="match status" value="1"/>
</dbReference>
<dbReference type="InterPro" id="IPR016186">
    <property type="entry name" value="C-type_lectin-like/link_sf"/>
</dbReference>